<organism evidence="9 10">
    <name type="scientific">Izhakiella capsodis</name>
    <dbReference type="NCBI Taxonomy" id="1367852"/>
    <lineage>
        <taxon>Bacteria</taxon>
        <taxon>Pseudomonadati</taxon>
        <taxon>Pseudomonadota</taxon>
        <taxon>Gammaproteobacteria</taxon>
        <taxon>Enterobacterales</taxon>
        <taxon>Erwiniaceae</taxon>
        <taxon>Izhakiella</taxon>
    </lineage>
</organism>
<dbReference type="PANTHER" id="PTHR42865:SF7">
    <property type="entry name" value="PROTON_GLUTAMATE-ASPARTATE SYMPORTER"/>
    <property type="match status" value="1"/>
</dbReference>
<dbReference type="InterPro" id="IPR036458">
    <property type="entry name" value="Na:dicarbo_symporter_sf"/>
</dbReference>
<dbReference type="PRINTS" id="PR00173">
    <property type="entry name" value="EDTRNSPORT"/>
</dbReference>
<keyword evidence="7 8" id="KW-0472">Membrane</keyword>
<evidence type="ECO:0000256" key="1">
    <source>
        <dbReference type="ARBA" id="ARBA00004651"/>
    </source>
</evidence>
<comment type="similarity">
    <text evidence="8">Belongs to the dicarboxylate/amino acid:cation symporter (DAACS) (TC 2.A.23) family. GltP subfamily.</text>
</comment>
<feature type="transmembrane region" description="Helical" evidence="8">
    <location>
        <begin position="417"/>
        <end position="443"/>
    </location>
</feature>
<dbReference type="Gene3D" id="1.10.3860.10">
    <property type="entry name" value="Sodium:dicarboxylate symporter"/>
    <property type="match status" value="1"/>
</dbReference>
<dbReference type="EMBL" id="FOVC01000004">
    <property type="protein sequence ID" value="SFN23000.1"/>
    <property type="molecule type" value="Genomic_DNA"/>
</dbReference>
<reference evidence="10" key="1">
    <citation type="submission" date="2016-10" db="EMBL/GenBank/DDBJ databases">
        <authorList>
            <person name="Varghese N."/>
            <person name="Submissions S."/>
        </authorList>
    </citation>
    <scope>NUCLEOTIDE SEQUENCE [LARGE SCALE GENOMIC DNA]</scope>
    <source>
        <strain evidence="10">N6PO6</strain>
    </source>
</reference>
<keyword evidence="2 8" id="KW-0813">Transport</keyword>
<feature type="transmembrane region" description="Helical" evidence="8">
    <location>
        <begin position="179"/>
        <end position="201"/>
    </location>
</feature>
<keyword evidence="5 8" id="KW-0769">Symport</keyword>
<dbReference type="GO" id="GO:0006835">
    <property type="term" value="P:dicarboxylic acid transport"/>
    <property type="evidence" value="ECO:0007669"/>
    <property type="project" value="InterPro"/>
</dbReference>
<accession>A0A1I4XCG9</accession>
<dbReference type="GO" id="GO:0005886">
    <property type="term" value="C:plasma membrane"/>
    <property type="evidence" value="ECO:0007669"/>
    <property type="project" value="UniProtKB-SubCell"/>
</dbReference>
<feature type="transmembrane region" description="Helical" evidence="8">
    <location>
        <begin position="455"/>
        <end position="477"/>
    </location>
</feature>
<keyword evidence="3 8" id="KW-1003">Cell membrane</keyword>
<dbReference type="InterPro" id="IPR001991">
    <property type="entry name" value="Na-dicarboxylate_symporter"/>
</dbReference>
<dbReference type="Pfam" id="PF00375">
    <property type="entry name" value="SDF"/>
    <property type="match status" value="1"/>
</dbReference>
<dbReference type="GO" id="GO:0005280">
    <property type="term" value="F:amino acid:proton symporter activity"/>
    <property type="evidence" value="ECO:0007669"/>
    <property type="project" value="UniProtKB-UniRule"/>
</dbReference>
<gene>
    <name evidence="8" type="primary">gltP</name>
    <name evidence="9" type="ORF">SAMN05216516_10417</name>
</gene>
<feature type="transmembrane region" description="Helical" evidence="8">
    <location>
        <begin position="328"/>
        <end position="351"/>
    </location>
</feature>
<dbReference type="PROSITE" id="PS00714">
    <property type="entry name" value="NA_DICARBOXYL_SYMP_2"/>
    <property type="match status" value="1"/>
</dbReference>
<evidence type="ECO:0000256" key="7">
    <source>
        <dbReference type="ARBA" id="ARBA00023136"/>
    </source>
</evidence>
<dbReference type="Proteomes" id="UP000242222">
    <property type="component" value="Unassembled WGS sequence"/>
</dbReference>
<keyword evidence="8" id="KW-0997">Cell inner membrane</keyword>
<dbReference type="NCBIfam" id="NF008440">
    <property type="entry name" value="PRK11283.1"/>
    <property type="match status" value="1"/>
</dbReference>
<dbReference type="AlphaFoldDB" id="A0A1I4XCG9"/>
<evidence type="ECO:0000256" key="2">
    <source>
        <dbReference type="ARBA" id="ARBA00022448"/>
    </source>
</evidence>
<evidence type="ECO:0000256" key="8">
    <source>
        <dbReference type="HAMAP-Rule" id="MF_02063"/>
    </source>
</evidence>
<evidence type="ECO:0000256" key="4">
    <source>
        <dbReference type="ARBA" id="ARBA00022692"/>
    </source>
</evidence>
<dbReference type="HAMAP" id="MF_02063">
    <property type="entry name" value="GltP_subfam"/>
    <property type="match status" value="1"/>
</dbReference>
<dbReference type="FunFam" id="1.10.3860.10:FF:000001">
    <property type="entry name" value="C4-dicarboxylate transport protein"/>
    <property type="match status" value="1"/>
</dbReference>
<keyword evidence="8" id="KW-0029">Amino-acid transport</keyword>
<comment type="function">
    <text evidence="8">Catalyzes the proton-dependent transport of glutamate and aspartate.</text>
</comment>
<name>A0A1I4XCG9_9GAMM</name>
<dbReference type="InterPro" id="IPR018107">
    <property type="entry name" value="Na-dicarboxylate_symporter_CS"/>
</dbReference>
<dbReference type="PROSITE" id="PS00713">
    <property type="entry name" value="NA_DICARBOXYL_SYMP_1"/>
    <property type="match status" value="1"/>
</dbReference>
<dbReference type="InterPro" id="IPR034703">
    <property type="entry name" value="GltP"/>
</dbReference>
<evidence type="ECO:0000256" key="5">
    <source>
        <dbReference type="ARBA" id="ARBA00022847"/>
    </source>
</evidence>
<keyword evidence="4 8" id="KW-0812">Transmembrane</keyword>
<protein>
    <recommendedName>
        <fullName evidence="8">Proton/glutamate-aspartate symporter</fullName>
    </recommendedName>
</protein>
<keyword evidence="10" id="KW-1185">Reference proteome</keyword>
<keyword evidence="6 8" id="KW-1133">Transmembrane helix</keyword>
<feature type="transmembrane region" description="Helical" evidence="8">
    <location>
        <begin position="103"/>
        <end position="122"/>
    </location>
</feature>
<evidence type="ECO:0000313" key="10">
    <source>
        <dbReference type="Proteomes" id="UP000242222"/>
    </source>
</evidence>
<dbReference type="PANTHER" id="PTHR42865">
    <property type="entry name" value="PROTON/GLUTAMATE-ASPARTATE SYMPORTER"/>
    <property type="match status" value="1"/>
</dbReference>
<sequence length="529" mass="57594">MHSHTKKAFFYCLLLQRVKNVIFYLVLYEAIFDSKRSFYRGCFSVEANGNYLSSDLQDHLSILPASQFGFSSSIRGVISSASAARRLGFVKEVIHMRAVKISLAWQILIALVLGVIVGAVLHNQPENRDWLVTNILKPAGDIFIHLIKMIVVPIVVSTLIVGIAGMGDAKKLGRIGIKTIIYFEVITTIAIVVGITLANLFKPGLGIDMSTLATVDISQYKATTEQVENAPHSLVTTILSLIPQNIFAAFVKGDMLPIIFFSVLFGLGLSSLPSEHREPLVQVFRSISETMFKVTHLIMRYAPVGVFALIAVTVASFGFASLWPLAKLVILVYAAILFFAFIVLGCVARICNLRVTVLMRILKDELILAYSTSSSETVLPRIIEKMEAYGAPKAITGFVVPTGYSFNLDGSTLYQSIAAIFIAQMYGIDLSLGQEIILVLTLMVTSKGIAGVPGVSFVVLLATLGSVGIPLEGLAFIAGVDRIMDMARTALNVIGNALAVLVIAKWENQFDEQQAKVYEAKLKRIAPAP</sequence>
<comment type="subcellular location">
    <subcellularLocation>
        <location evidence="8">Cell inner membrane</location>
        <topology evidence="8">Multi-pass membrane protein</topology>
    </subcellularLocation>
    <subcellularLocation>
        <location evidence="1">Cell membrane</location>
        <topology evidence="1">Multi-pass membrane protein</topology>
    </subcellularLocation>
</comment>
<dbReference type="SUPFAM" id="SSF118215">
    <property type="entry name" value="Proton glutamate symport protein"/>
    <property type="match status" value="1"/>
</dbReference>
<feature type="transmembrane region" description="Helical" evidence="8">
    <location>
        <begin position="301"/>
        <end position="322"/>
    </location>
</feature>
<evidence type="ECO:0000256" key="3">
    <source>
        <dbReference type="ARBA" id="ARBA00022475"/>
    </source>
</evidence>
<proteinExistence type="inferred from homology"/>
<dbReference type="STRING" id="1367852.SAMN05216516_10417"/>
<evidence type="ECO:0000313" key="9">
    <source>
        <dbReference type="EMBL" id="SFN23000.1"/>
    </source>
</evidence>
<evidence type="ECO:0000256" key="6">
    <source>
        <dbReference type="ARBA" id="ARBA00022989"/>
    </source>
</evidence>
<feature type="transmembrane region" description="Helical" evidence="8">
    <location>
        <begin position="142"/>
        <end position="167"/>
    </location>
</feature>